<protein>
    <submittedName>
        <fullName evidence="1">Uncharacterized protein</fullName>
    </submittedName>
</protein>
<accession>A0ACC1QG60</accession>
<keyword evidence="2" id="KW-1185">Reference proteome</keyword>
<gene>
    <name evidence="1" type="ORF">NLG97_g10444</name>
</gene>
<proteinExistence type="predicted"/>
<sequence length="428" mass="45380">MQLCQLCQSIPFASLPIFPKDDRYAVGNGGSNIVVLIAKPGDPGDDATTAKAAESHKVKHHPNLDSLREAAAGGCELCVLILGEAEPLLAGLGELGDEGSPGRAAYPTPSFDMWLTKRPEGLDGFWVVSGPRESKAPTPFKMLLLVAAFGFVVDQGDPMASVIPGRPVKNTVDSGLLERVARRLTDCDEVHGGCQRPVEDVPERLLDLYASTSASGDVVKLVELGPIARAKYAALSYASESGITRCSGTGTADSNGISVAALPKTFQDAILVARSLGLQYLWIDSLCVPGNLEEWQRSSPEAGAVYANAYVTISATGTSDTSQGLFAPRAERKYAHIPYVSEAGASGTVLAFSLPRPKEVQREQHIQMGDEPASAGVWTFQERVLSPRVVHFASDQVYHDGGAARRSEGLSAGVDDCGSLGALVLYRR</sequence>
<comment type="caution">
    <text evidence="1">The sequence shown here is derived from an EMBL/GenBank/DDBJ whole genome shotgun (WGS) entry which is preliminary data.</text>
</comment>
<evidence type="ECO:0000313" key="1">
    <source>
        <dbReference type="EMBL" id="KAJ3473215.1"/>
    </source>
</evidence>
<dbReference type="Proteomes" id="UP001148737">
    <property type="component" value="Unassembled WGS sequence"/>
</dbReference>
<reference evidence="1" key="1">
    <citation type="submission" date="2022-07" db="EMBL/GenBank/DDBJ databases">
        <title>Genome Sequence of Lecanicillium saksenae.</title>
        <authorList>
            <person name="Buettner E."/>
        </authorList>
    </citation>
    <scope>NUCLEOTIDE SEQUENCE</scope>
    <source>
        <strain evidence="1">VT-O1</strain>
    </source>
</reference>
<name>A0ACC1QG60_9HYPO</name>
<dbReference type="EMBL" id="JANAKD010002617">
    <property type="protein sequence ID" value="KAJ3473215.1"/>
    <property type="molecule type" value="Genomic_DNA"/>
</dbReference>
<organism evidence="1 2">
    <name type="scientific">Lecanicillium saksenae</name>
    <dbReference type="NCBI Taxonomy" id="468837"/>
    <lineage>
        <taxon>Eukaryota</taxon>
        <taxon>Fungi</taxon>
        <taxon>Dikarya</taxon>
        <taxon>Ascomycota</taxon>
        <taxon>Pezizomycotina</taxon>
        <taxon>Sordariomycetes</taxon>
        <taxon>Hypocreomycetidae</taxon>
        <taxon>Hypocreales</taxon>
        <taxon>Cordycipitaceae</taxon>
        <taxon>Lecanicillium</taxon>
    </lineage>
</organism>
<evidence type="ECO:0000313" key="2">
    <source>
        <dbReference type="Proteomes" id="UP001148737"/>
    </source>
</evidence>